<organism evidence="7 8">
    <name type="scientific">Streptomyces diastatochromogenes</name>
    <dbReference type="NCBI Taxonomy" id="42236"/>
    <lineage>
        <taxon>Bacteria</taxon>
        <taxon>Bacillati</taxon>
        <taxon>Actinomycetota</taxon>
        <taxon>Actinomycetes</taxon>
        <taxon>Kitasatosporales</taxon>
        <taxon>Streptomycetaceae</taxon>
        <taxon>Streptomyces</taxon>
    </lineage>
</organism>
<name>A0A233S8U4_STRDA</name>
<dbReference type="GO" id="GO:0055085">
    <property type="term" value="P:transmembrane transport"/>
    <property type="evidence" value="ECO:0007669"/>
    <property type="project" value="InterPro"/>
</dbReference>
<keyword evidence="8" id="KW-1185">Reference proteome</keyword>
<dbReference type="SUPFAM" id="SSF141130">
    <property type="entry name" value="Acetamidase/Formamidase-like"/>
    <property type="match status" value="1"/>
</dbReference>
<evidence type="ECO:0000313" key="7">
    <source>
        <dbReference type="EMBL" id="OXY92107.1"/>
    </source>
</evidence>
<evidence type="ECO:0000256" key="2">
    <source>
        <dbReference type="ARBA" id="ARBA00022692"/>
    </source>
</evidence>
<feature type="transmembrane region" description="Helical" evidence="5">
    <location>
        <begin position="160"/>
        <end position="180"/>
    </location>
</feature>
<feature type="transmembrane region" description="Helical" evidence="5">
    <location>
        <begin position="50"/>
        <end position="70"/>
    </location>
</feature>
<feature type="transmembrane region" description="Helical" evidence="5">
    <location>
        <begin position="283"/>
        <end position="303"/>
    </location>
</feature>
<evidence type="ECO:0000256" key="3">
    <source>
        <dbReference type="ARBA" id="ARBA00022989"/>
    </source>
</evidence>
<dbReference type="AlphaFoldDB" id="A0A233S8U4"/>
<feature type="transmembrane region" description="Helical" evidence="5">
    <location>
        <begin position="241"/>
        <end position="263"/>
    </location>
</feature>
<keyword evidence="4 5" id="KW-0472">Membrane</keyword>
<dbReference type="Gene3D" id="1.20.1740.10">
    <property type="entry name" value="Amino acid/polyamine transporter I"/>
    <property type="match status" value="1"/>
</dbReference>
<sequence>MHGETTGTLRRDAIGLREVLFQSITAMAPAAAVAASIPAGAAFAGGSLPLAVLIALVACLFTASCVAELARELPAAGSVATYAARGLHPAIGFLVGWGYVFVETLVPPLLLLQLGFTTAGTLHEEWSSYPADLWWPWSLAGAVVIAGAGYLGVRASARFGTVLGIFEILVFLVFAVWLIGKAGDANTLSVFGTSHTAEGYGGVSGVFAGSVYTVLAFAGFEAAAPLAEETRDPRRTMHRAVLGAALGIGLFYVVTTYAMAVYFGPDRLARFGASGAASWEGVARASFGLFWVLVFLAVVNSTIANANACANVSTRTAFALARIRVLPRLLATLHPRHRSPVVGIAVQTVVAVGAVLGLGLAYDPVTAFLLLATVIVTVVVGVYIVVNLACAGYFLRGGREGFKPVRHLLFPLLGIAAFVPALLTAAGIPVFDFVTELGVAVECAMNTVVIVDLLKDVATPWPRLESDTHLISTGSARPLEDAFRISQLDLVQWLVRDYGFSELDAYQFATQAVESPLANVCDTNYTCVAKLRKEWLPARDTYRGMHARLRETAQALGR</sequence>
<feature type="domain" description="Amino acid permease/ SLC12A" evidence="6">
    <location>
        <begin position="19"/>
        <end position="391"/>
    </location>
</feature>
<dbReference type="InterPro" id="IPR004841">
    <property type="entry name" value="AA-permease/SLC12A_dom"/>
</dbReference>
<protein>
    <submittedName>
        <fullName evidence="7">Amino acid permease</fullName>
    </submittedName>
</protein>
<feature type="transmembrane region" description="Helical" evidence="5">
    <location>
        <begin position="20"/>
        <end position="44"/>
    </location>
</feature>
<feature type="transmembrane region" description="Helical" evidence="5">
    <location>
        <begin position="368"/>
        <end position="395"/>
    </location>
</feature>
<dbReference type="EMBL" id="MCGQ01000025">
    <property type="protein sequence ID" value="OXY92107.1"/>
    <property type="molecule type" value="Genomic_DNA"/>
</dbReference>
<dbReference type="GO" id="GO:0016020">
    <property type="term" value="C:membrane"/>
    <property type="evidence" value="ECO:0007669"/>
    <property type="project" value="UniProtKB-SubCell"/>
</dbReference>
<dbReference type="InterPro" id="IPR050367">
    <property type="entry name" value="APC_superfamily"/>
</dbReference>
<dbReference type="RefSeq" id="WP_341868991.1">
    <property type="nucleotide sequence ID" value="NZ_MCGQ01000025.1"/>
</dbReference>
<feature type="transmembrane region" description="Helical" evidence="5">
    <location>
        <begin position="134"/>
        <end position="153"/>
    </location>
</feature>
<evidence type="ECO:0000256" key="5">
    <source>
        <dbReference type="SAM" id="Phobius"/>
    </source>
</evidence>
<gene>
    <name evidence="7" type="ORF">BEK98_27640</name>
</gene>
<keyword evidence="2 5" id="KW-0812">Transmembrane</keyword>
<feature type="transmembrane region" description="Helical" evidence="5">
    <location>
        <begin position="407"/>
        <end position="431"/>
    </location>
</feature>
<reference evidence="7 8" key="1">
    <citation type="submission" date="2016-07" db="EMBL/GenBank/DDBJ databases">
        <title>Draft genome of Streptomyces diastatochromogenes.</title>
        <authorList>
            <person name="Podduturi R."/>
            <person name="Lukassen M.B."/>
            <person name="Clausen N."/>
            <person name="Nielsen J.L."/>
            <person name="Jorgensen N.O."/>
        </authorList>
    </citation>
    <scope>NUCLEOTIDE SEQUENCE [LARGE SCALE GENOMIC DNA]</scope>
    <source>
        <strain evidence="7 8">DSM 40608</strain>
    </source>
</reference>
<proteinExistence type="predicted"/>
<dbReference type="Gene3D" id="3.10.28.20">
    <property type="entry name" value="Acetamidase/Formamidase-like domains"/>
    <property type="match status" value="1"/>
</dbReference>
<comment type="subcellular location">
    <subcellularLocation>
        <location evidence="1">Membrane</location>
        <topology evidence="1">Multi-pass membrane protein</topology>
    </subcellularLocation>
</comment>
<evidence type="ECO:0000256" key="4">
    <source>
        <dbReference type="ARBA" id="ARBA00023136"/>
    </source>
</evidence>
<evidence type="ECO:0000313" key="8">
    <source>
        <dbReference type="Proteomes" id="UP000215483"/>
    </source>
</evidence>
<feature type="transmembrane region" description="Helical" evidence="5">
    <location>
        <begin position="200"/>
        <end position="220"/>
    </location>
</feature>
<feature type="transmembrane region" description="Helical" evidence="5">
    <location>
        <begin position="341"/>
        <end position="362"/>
    </location>
</feature>
<dbReference type="PANTHER" id="PTHR42770:SF16">
    <property type="entry name" value="AMINO ACID PERMEASE"/>
    <property type="match status" value="1"/>
</dbReference>
<accession>A0A233S8U4</accession>
<evidence type="ECO:0000259" key="6">
    <source>
        <dbReference type="Pfam" id="PF00324"/>
    </source>
</evidence>
<evidence type="ECO:0000256" key="1">
    <source>
        <dbReference type="ARBA" id="ARBA00004141"/>
    </source>
</evidence>
<comment type="caution">
    <text evidence="7">The sequence shown here is derived from an EMBL/GenBank/DDBJ whole genome shotgun (WGS) entry which is preliminary data.</text>
</comment>
<dbReference type="PANTHER" id="PTHR42770">
    <property type="entry name" value="AMINO ACID TRANSPORTER-RELATED"/>
    <property type="match status" value="1"/>
</dbReference>
<feature type="transmembrane region" description="Helical" evidence="5">
    <location>
        <begin position="91"/>
        <end position="114"/>
    </location>
</feature>
<keyword evidence="3 5" id="KW-1133">Transmembrane helix</keyword>
<dbReference type="Proteomes" id="UP000215483">
    <property type="component" value="Unassembled WGS sequence"/>
</dbReference>
<dbReference type="Pfam" id="PF00324">
    <property type="entry name" value="AA_permease"/>
    <property type="match status" value="1"/>
</dbReference>